<proteinExistence type="predicted"/>
<evidence type="ECO:0000313" key="3">
    <source>
        <dbReference type="Proteomes" id="UP001341840"/>
    </source>
</evidence>
<gene>
    <name evidence="2" type="ORF">PIB30_071105</name>
</gene>
<reference evidence="2 3" key="1">
    <citation type="journal article" date="2023" name="Plants (Basel)">
        <title>Bridging the Gap: Combining Genomics and Transcriptomics Approaches to Understand Stylosanthes scabra, an Orphan Legume from the Brazilian Caatinga.</title>
        <authorList>
            <person name="Ferreira-Neto J.R.C."/>
            <person name="da Silva M.D."/>
            <person name="Binneck E."/>
            <person name="de Melo N.F."/>
            <person name="da Silva R.H."/>
            <person name="de Melo A.L.T.M."/>
            <person name="Pandolfi V."/>
            <person name="Bustamante F.O."/>
            <person name="Brasileiro-Vidal A.C."/>
            <person name="Benko-Iseppon A.M."/>
        </authorList>
    </citation>
    <scope>NUCLEOTIDE SEQUENCE [LARGE SCALE GENOMIC DNA]</scope>
    <source>
        <tissue evidence="2">Leaves</tissue>
    </source>
</reference>
<organism evidence="2 3">
    <name type="scientific">Stylosanthes scabra</name>
    <dbReference type="NCBI Taxonomy" id="79078"/>
    <lineage>
        <taxon>Eukaryota</taxon>
        <taxon>Viridiplantae</taxon>
        <taxon>Streptophyta</taxon>
        <taxon>Embryophyta</taxon>
        <taxon>Tracheophyta</taxon>
        <taxon>Spermatophyta</taxon>
        <taxon>Magnoliopsida</taxon>
        <taxon>eudicotyledons</taxon>
        <taxon>Gunneridae</taxon>
        <taxon>Pentapetalae</taxon>
        <taxon>rosids</taxon>
        <taxon>fabids</taxon>
        <taxon>Fabales</taxon>
        <taxon>Fabaceae</taxon>
        <taxon>Papilionoideae</taxon>
        <taxon>50 kb inversion clade</taxon>
        <taxon>dalbergioids sensu lato</taxon>
        <taxon>Dalbergieae</taxon>
        <taxon>Pterocarpus clade</taxon>
        <taxon>Stylosanthes</taxon>
    </lineage>
</organism>
<evidence type="ECO:0000256" key="1">
    <source>
        <dbReference type="SAM" id="MobiDB-lite"/>
    </source>
</evidence>
<evidence type="ECO:0000313" key="2">
    <source>
        <dbReference type="EMBL" id="MED6138095.1"/>
    </source>
</evidence>
<sequence length="160" mass="18291">GNPSGREIEAYLVSEIREGARIKQHAVQALLASKYNKKIKTKDLEEGDLVLRRADIGGKNGKLGANWEGPYRVVEALGKRRLQTQHHRRWPGSENLAHIQPQEVPHFYFAIIHKDAHKRRTRAFKKNSKVPGNPIRKRHSNNPKGNTRSGRTKLRRSTPD</sequence>
<dbReference type="Proteomes" id="UP001341840">
    <property type="component" value="Unassembled WGS sequence"/>
</dbReference>
<dbReference type="EMBL" id="JASCZI010061230">
    <property type="protein sequence ID" value="MED6138095.1"/>
    <property type="molecule type" value="Genomic_DNA"/>
</dbReference>
<feature type="non-terminal residue" evidence="2">
    <location>
        <position position="1"/>
    </location>
</feature>
<feature type="region of interest" description="Disordered" evidence="1">
    <location>
        <begin position="120"/>
        <end position="160"/>
    </location>
</feature>
<name>A0ABU6SQ05_9FABA</name>
<feature type="compositionally biased region" description="Basic residues" evidence="1">
    <location>
        <begin position="150"/>
        <end position="160"/>
    </location>
</feature>
<keyword evidence="3" id="KW-1185">Reference proteome</keyword>
<accession>A0ABU6SQ05</accession>
<protein>
    <submittedName>
        <fullName evidence="2">Uncharacterized protein</fullName>
    </submittedName>
</protein>
<comment type="caution">
    <text evidence="2">The sequence shown here is derived from an EMBL/GenBank/DDBJ whole genome shotgun (WGS) entry which is preliminary data.</text>
</comment>